<sequence length="366" mass="41292">MRKKILVFFILSSFLGFSQKKHTYFQADYFYGNILGSSPDATVFLQGHPTGIFASYNIKTTGDKNWQGLYNFPDVGVSFGYQNYNSKVLGELYALYFHYNFYILKRTSKNQLIFRPGIGIAYSTKPYNKVTNNKNTAFGSAINSSTYFKLYYQRESLIGNLGVTAGVKFVHASNANVKSPNSGVNIWAISAGLNYNLSPKTTQITFIPSTDTLKVTEPIKLNLAVRGGVNESPIIGTGLKPFFVASAYLDKRISRKSAFQLGTDLYISPILKDYYEVNLSIPHTNLKETNSFSRIGVFLGYELFINKFSIEGALGYYVKYPFEFDGRVYETLGLKRYFKQKWFASVRLKVHAANAETVEFGVGIRF</sequence>
<name>A0A238WBT9_9FLAO</name>
<protein>
    <submittedName>
        <fullName evidence="1">Lipid A 3-O-deacylase (PagL)</fullName>
    </submittedName>
</protein>
<dbReference type="Pfam" id="PF09411">
    <property type="entry name" value="PagL"/>
    <property type="match status" value="1"/>
</dbReference>
<dbReference type="Gene3D" id="2.40.160.20">
    <property type="match status" value="1"/>
</dbReference>
<accession>A0A238WBT9</accession>
<reference evidence="1 2" key="1">
    <citation type="submission" date="2017-06" db="EMBL/GenBank/DDBJ databases">
        <authorList>
            <person name="Kim H.J."/>
            <person name="Triplett B.A."/>
        </authorList>
    </citation>
    <scope>NUCLEOTIDE SEQUENCE [LARGE SCALE GENOMIC DNA]</scope>
    <source>
        <strain evidence="1 2">DSM 29150</strain>
    </source>
</reference>
<dbReference type="EMBL" id="FZNT01000003">
    <property type="protein sequence ID" value="SNR43958.1"/>
    <property type="molecule type" value="Genomic_DNA"/>
</dbReference>
<proteinExistence type="predicted"/>
<dbReference type="InterPro" id="IPR018550">
    <property type="entry name" value="Lipid-A_deacylase-rel"/>
</dbReference>
<keyword evidence="2" id="KW-1185">Reference proteome</keyword>
<dbReference type="RefSeq" id="WP_089380739.1">
    <property type="nucleotide sequence ID" value="NZ_FZNT01000003.1"/>
</dbReference>
<dbReference type="Proteomes" id="UP000198384">
    <property type="component" value="Unassembled WGS sequence"/>
</dbReference>
<evidence type="ECO:0000313" key="1">
    <source>
        <dbReference type="EMBL" id="SNR43958.1"/>
    </source>
</evidence>
<evidence type="ECO:0000313" key="2">
    <source>
        <dbReference type="Proteomes" id="UP000198384"/>
    </source>
</evidence>
<gene>
    <name evidence="1" type="ORF">SAMN06265371_10356</name>
</gene>
<organism evidence="1 2">
    <name type="scientific">Lutibacter agarilyticus</name>
    <dbReference type="NCBI Taxonomy" id="1109740"/>
    <lineage>
        <taxon>Bacteria</taxon>
        <taxon>Pseudomonadati</taxon>
        <taxon>Bacteroidota</taxon>
        <taxon>Flavobacteriia</taxon>
        <taxon>Flavobacteriales</taxon>
        <taxon>Flavobacteriaceae</taxon>
        <taxon>Lutibacter</taxon>
    </lineage>
</organism>
<dbReference type="OrthoDB" id="627554at2"/>
<dbReference type="AlphaFoldDB" id="A0A238WBT9"/>